<protein>
    <submittedName>
        <fullName evidence="6">Outer membrane protein assembly factor BamE</fullName>
    </submittedName>
</protein>
<dbReference type="GO" id="GO:0019867">
    <property type="term" value="C:outer membrane"/>
    <property type="evidence" value="ECO:0007669"/>
    <property type="project" value="InterPro"/>
</dbReference>
<organism evidence="6">
    <name type="scientific">Salmonella enterica</name>
    <name type="common">Salmonella choleraesuis</name>
    <dbReference type="NCBI Taxonomy" id="28901"/>
    <lineage>
        <taxon>Bacteria</taxon>
        <taxon>Pseudomonadati</taxon>
        <taxon>Pseudomonadota</taxon>
        <taxon>Gammaproteobacteria</taxon>
        <taxon>Enterobacterales</taxon>
        <taxon>Enterobacteriaceae</taxon>
        <taxon>Salmonella</taxon>
    </lineage>
</organism>
<dbReference type="PANTHER" id="PTHR30329:SF21">
    <property type="entry name" value="LIPOPROTEIN YIAD-RELATED"/>
    <property type="match status" value="1"/>
</dbReference>
<dbReference type="AlphaFoldDB" id="A0A3I8FUU9"/>
<dbReference type="SUPFAM" id="SSF103088">
    <property type="entry name" value="OmpA-like"/>
    <property type="match status" value="1"/>
</dbReference>
<evidence type="ECO:0000256" key="4">
    <source>
        <dbReference type="SAM" id="SignalP"/>
    </source>
</evidence>
<evidence type="ECO:0000256" key="3">
    <source>
        <dbReference type="PROSITE-ProRule" id="PRU00473"/>
    </source>
</evidence>
<dbReference type="PROSITE" id="PS51123">
    <property type="entry name" value="OMPA_2"/>
    <property type="match status" value="1"/>
</dbReference>
<dbReference type="Pfam" id="PF04355">
    <property type="entry name" value="BamE"/>
    <property type="match status" value="1"/>
</dbReference>
<dbReference type="Gene3D" id="3.30.1450.10">
    <property type="match status" value="1"/>
</dbReference>
<dbReference type="InterPro" id="IPR050330">
    <property type="entry name" value="Bact_OuterMem_StrucFunc"/>
</dbReference>
<gene>
    <name evidence="6" type="primary">bamE</name>
    <name evidence="6" type="ORF">ED033_24165</name>
</gene>
<evidence type="ECO:0000313" key="6">
    <source>
        <dbReference type="EMBL" id="MER45322.1"/>
    </source>
</evidence>
<sequence length="274" mass="30071">MMKKQTIKKSWLPALCLGLVACSQNPSSPDRQGHTDHLVWPEPDSVTFNDRQGTYPPPDAVALLRPGMTKDQIYVLLGRPHFAEGVFHVREWDYLFHFRTGEAGTEAVTTCQFKVIFDSHFISQGNYWKPVSPAGADCPPSPQHKPAASGTRTELSADLLFAFDSAVLRDDDVESAKVLDELVTRVRSPSARHTLLIEGYSDRMGRQEYNQALSAARANAVRDHLVALGVAADSVYAEGRGEYVPGTPCEHEAGDALKACLAPDRKVVITVDTP</sequence>
<feature type="signal peptide" evidence="4">
    <location>
        <begin position="1"/>
        <end position="23"/>
    </location>
</feature>
<reference evidence="6" key="1">
    <citation type="submission" date="2018-10" db="EMBL/GenBank/DDBJ databases">
        <authorList>
            <consortium name="PulseNet: The National Subtyping Network for Foodborne Disease Surveillance"/>
            <person name="Tarr C.L."/>
            <person name="Trees E."/>
            <person name="Katz L.S."/>
            <person name="Carleton-Romer H.A."/>
            <person name="Stroika S."/>
            <person name="Kucerova Z."/>
            <person name="Roache K.F."/>
            <person name="Sabol A.L."/>
            <person name="Besser J."/>
            <person name="Gerner-Smidt P."/>
        </authorList>
    </citation>
    <scope>NUCLEOTIDE SEQUENCE [LARGE SCALE GENOMIC DNA]</scope>
    <source>
        <strain evidence="6">PNUSAS057480</strain>
    </source>
</reference>
<dbReference type="InterPro" id="IPR037873">
    <property type="entry name" value="BamE-like"/>
</dbReference>
<dbReference type="EMBL" id="RMEA01000142">
    <property type="protein sequence ID" value="MER45322.1"/>
    <property type="molecule type" value="Genomic_DNA"/>
</dbReference>
<dbReference type="Pfam" id="PF00691">
    <property type="entry name" value="OmpA"/>
    <property type="match status" value="1"/>
</dbReference>
<comment type="caution">
    <text evidence="6">The sequence shown here is derived from an EMBL/GenBank/DDBJ whole genome shotgun (WGS) entry which is preliminary data.</text>
</comment>
<evidence type="ECO:0000256" key="1">
    <source>
        <dbReference type="ARBA" id="ARBA00022729"/>
    </source>
</evidence>
<dbReference type="PROSITE" id="PS51257">
    <property type="entry name" value="PROKAR_LIPOPROTEIN"/>
    <property type="match status" value="1"/>
</dbReference>
<feature type="chain" id="PRO_5018299780" evidence="4">
    <location>
        <begin position="24"/>
        <end position="274"/>
    </location>
</feature>
<dbReference type="PANTHER" id="PTHR30329">
    <property type="entry name" value="STATOR ELEMENT OF FLAGELLAR MOTOR COMPLEX"/>
    <property type="match status" value="1"/>
</dbReference>
<name>A0A3I8FUU9_SALER</name>
<keyword evidence="2 3" id="KW-0472">Membrane</keyword>
<feature type="domain" description="OmpA-like" evidence="5">
    <location>
        <begin position="148"/>
        <end position="274"/>
    </location>
</feature>
<dbReference type="InterPro" id="IPR007450">
    <property type="entry name" value="BamE_dom"/>
</dbReference>
<dbReference type="CDD" id="cd07185">
    <property type="entry name" value="OmpA_C-like"/>
    <property type="match status" value="1"/>
</dbReference>
<dbReference type="Proteomes" id="UP000885379">
    <property type="component" value="Unassembled WGS sequence"/>
</dbReference>
<dbReference type="InterPro" id="IPR006665">
    <property type="entry name" value="OmpA-like"/>
</dbReference>
<dbReference type="Gene3D" id="3.30.1330.60">
    <property type="entry name" value="OmpA-like domain"/>
    <property type="match status" value="1"/>
</dbReference>
<proteinExistence type="predicted"/>
<accession>A0A3I8FUU9</accession>
<evidence type="ECO:0000259" key="5">
    <source>
        <dbReference type="PROSITE" id="PS51123"/>
    </source>
</evidence>
<dbReference type="InterPro" id="IPR036737">
    <property type="entry name" value="OmpA-like_sf"/>
</dbReference>
<keyword evidence="1 4" id="KW-0732">Signal</keyword>
<evidence type="ECO:0000256" key="2">
    <source>
        <dbReference type="ARBA" id="ARBA00023136"/>
    </source>
</evidence>